<comment type="caution">
    <text evidence="1">The sequence shown here is derived from an EMBL/GenBank/DDBJ whole genome shotgun (WGS) entry which is preliminary data.</text>
</comment>
<dbReference type="InterPro" id="IPR032675">
    <property type="entry name" value="LRR_dom_sf"/>
</dbReference>
<dbReference type="SUPFAM" id="SSF52047">
    <property type="entry name" value="RNI-like"/>
    <property type="match status" value="1"/>
</dbReference>
<dbReference type="Proteomes" id="UP000696485">
    <property type="component" value="Unassembled WGS sequence"/>
</dbReference>
<reference evidence="1" key="1">
    <citation type="journal article" date="2020" name="Fungal Divers.">
        <title>Resolving the Mortierellaceae phylogeny through synthesis of multi-gene phylogenetics and phylogenomics.</title>
        <authorList>
            <person name="Vandepol N."/>
            <person name="Liber J."/>
            <person name="Desiro A."/>
            <person name="Na H."/>
            <person name="Kennedy M."/>
            <person name="Barry K."/>
            <person name="Grigoriev I.V."/>
            <person name="Miller A.N."/>
            <person name="O'Donnell K."/>
            <person name="Stajich J.E."/>
            <person name="Bonito G."/>
        </authorList>
    </citation>
    <scope>NUCLEOTIDE SEQUENCE</scope>
    <source>
        <strain evidence="1">NVP1</strain>
    </source>
</reference>
<accession>A0A9P5SGC4</accession>
<gene>
    <name evidence="1" type="ORF">BG006_008008</name>
</gene>
<keyword evidence="2" id="KW-1185">Reference proteome</keyword>
<dbReference type="AlphaFoldDB" id="A0A9P5SGC4"/>
<dbReference type="EMBL" id="JAAAUY010000524">
    <property type="protein sequence ID" value="KAF9328879.1"/>
    <property type="molecule type" value="Genomic_DNA"/>
</dbReference>
<protein>
    <recommendedName>
        <fullName evidence="3">F-box protein</fullName>
    </recommendedName>
</protein>
<proteinExistence type="predicted"/>
<evidence type="ECO:0008006" key="3">
    <source>
        <dbReference type="Google" id="ProtNLM"/>
    </source>
</evidence>
<sequence>MTNPLDIFEIVQRVGCFIQIHKKREDHRYWHFDFRPKDLISCMQVNKIWRQALTPPLWRVYDEEEMAKLRVPATLLQANSQYFWYLDIGTPWPADTLRPTQLRQLAIRGQVLKTNLDLLHSNRLLSSLVLKLYDGTYYSEIQEALDSVTWLKTLQFHCGETLDPDHLAAFIFNNLGLKELLVSHIRGFERIVTSKPLIHLTSLHLNTQMDDNPGLVLLIRFCPNLEEIWFHGYDTCPFEAIATNIRECCPKASSIRCLDTFAVNFGEEVISEDELVTLIKSSHRLTHFEMPIFDLTAKVCLAFLQPHWASLTMLRLYIYGTDGLYTLSNAGKILCVCFNLKKVVLANECHDWQPLHCFGLLEVPWACKNLEAFTLRGVQYIPQPEEGCVVWDFVQAFEKDPGDFSDLVPMVLDANANVIRPANATDLACTTEYLSEAGDFVEYMPARTLSKHGWVVHEKLRKPEELALSSSNANTLVREIIKRTILLPKIRKVTINQYLYCKAGSPELRQSRTFGLQED</sequence>
<name>A0A9P5SGC4_9FUNG</name>
<organism evidence="1 2">
    <name type="scientific">Podila minutissima</name>
    <dbReference type="NCBI Taxonomy" id="64525"/>
    <lineage>
        <taxon>Eukaryota</taxon>
        <taxon>Fungi</taxon>
        <taxon>Fungi incertae sedis</taxon>
        <taxon>Mucoromycota</taxon>
        <taxon>Mortierellomycotina</taxon>
        <taxon>Mortierellomycetes</taxon>
        <taxon>Mortierellales</taxon>
        <taxon>Mortierellaceae</taxon>
        <taxon>Podila</taxon>
    </lineage>
</organism>
<dbReference type="Gene3D" id="3.80.10.10">
    <property type="entry name" value="Ribonuclease Inhibitor"/>
    <property type="match status" value="1"/>
</dbReference>
<evidence type="ECO:0000313" key="1">
    <source>
        <dbReference type="EMBL" id="KAF9328879.1"/>
    </source>
</evidence>
<evidence type="ECO:0000313" key="2">
    <source>
        <dbReference type="Proteomes" id="UP000696485"/>
    </source>
</evidence>